<dbReference type="Proteomes" id="UP001165063">
    <property type="component" value="Unassembled WGS sequence"/>
</dbReference>
<keyword evidence="1" id="KW-1133">Transmembrane helix</keyword>
<protein>
    <submittedName>
        <fullName evidence="2">Unnamed protein product</fullName>
    </submittedName>
</protein>
<organism evidence="2 3">
    <name type="scientific">Ambrosiozyma monospora</name>
    <name type="common">Yeast</name>
    <name type="synonym">Endomycopsis monosporus</name>
    <dbReference type="NCBI Taxonomy" id="43982"/>
    <lineage>
        <taxon>Eukaryota</taxon>
        <taxon>Fungi</taxon>
        <taxon>Dikarya</taxon>
        <taxon>Ascomycota</taxon>
        <taxon>Saccharomycotina</taxon>
        <taxon>Pichiomycetes</taxon>
        <taxon>Pichiales</taxon>
        <taxon>Pichiaceae</taxon>
        <taxon>Ambrosiozyma</taxon>
    </lineage>
</organism>
<proteinExistence type="predicted"/>
<evidence type="ECO:0000313" key="2">
    <source>
        <dbReference type="EMBL" id="GMG40574.1"/>
    </source>
</evidence>
<name>A0A9W6YWK4_AMBMO</name>
<dbReference type="EMBL" id="BSXU01003930">
    <property type="protein sequence ID" value="GMG40574.1"/>
    <property type="molecule type" value="Genomic_DNA"/>
</dbReference>
<gene>
    <name evidence="2" type="ORF">Amon01_000630300</name>
</gene>
<reference evidence="2" key="1">
    <citation type="submission" date="2023-04" db="EMBL/GenBank/DDBJ databases">
        <title>Ambrosiozyma monospora NBRC 1965.</title>
        <authorList>
            <person name="Ichikawa N."/>
            <person name="Sato H."/>
            <person name="Tonouchi N."/>
        </authorList>
    </citation>
    <scope>NUCLEOTIDE SEQUENCE</scope>
    <source>
        <strain evidence="2">NBRC 1965</strain>
    </source>
</reference>
<comment type="caution">
    <text evidence="2">The sequence shown here is derived from an EMBL/GenBank/DDBJ whole genome shotgun (WGS) entry which is preliminary data.</text>
</comment>
<dbReference type="AlphaFoldDB" id="A0A9W6YWK4"/>
<evidence type="ECO:0000256" key="1">
    <source>
        <dbReference type="SAM" id="Phobius"/>
    </source>
</evidence>
<sequence>MNQRTFELVLKRIYGTPNIKAETENAVAVLKAGDYFGIDGIIRSVLPSAISCEISDIKPFLTYALTHNCSDCSEQCVLDCLTRIVMQPREYLKCYGDDPELKIMNIAAQYPVWKAFIMHFWSLGLGLGLSLILILSLVKL</sequence>
<feature type="transmembrane region" description="Helical" evidence="1">
    <location>
        <begin position="112"/>
        <end position="138"/>
    </location>
</feature>
<keyword evidence="1" id="KW-0812">Transmembrane</keyword>
<evidence type="ECO:0000313" key="3">
    <source>
        <dbReference type="Proteomes" id="UP001165063"/>
    </source>
</evidence>
<accession>A0A9W6YWK4</accession>
<keyword evidence="3" id="KW-1185">Reference proteome</keyword>
<keyword evidence="1" id="KW-0472">Membrane</keyword>